<evidence type="ECO:0000259" key="2">
    <source>
        <dbReference type="Pfam" id="PF00534"/>
    </source>
</evidence>
<feature type="domain" description="Glycosyl transferase family 1" evidence="2">
    <location>
        <begin position="206"/>
        <end position="377"/>
    </location>
</feature>
<evidence type="ECO:0000256" key="1">
    <source>
        <dbReference type="ARBA" id="ARBA00022679"/>
    </source>
</evidence>
<keyword evidence="1" id="KW-0808">Transferase</keyword>
<name>A0ABR9ZXF2_9FIRM</name>
<comment type="caution">
    <text evidence="3">The sequence shown here is derived from an EMBL/GenBank/DDBJ whole genome shotgun (WGS) entry which is preliminary data.</text>
</comment>
<gene>
    <name evidence="3" type="ORF">ISU02_18745</name>
</gene>
<proteinExistence type="predicted"/>
<accession>A0ABR9ZXF2</accession>
<evidence type="ECO:0000313" key="3">
    <source>
        <dbReference type="EMBL" id="MBF4695143.1"/>
    </source>
</evidence>
<dbReference type="SUPFAM" id="SSF53756">
    <property type="entry name" value="UDP-Glycosyltransferase/glycogen phosphorylase"/>
    <property type="match status" value="1"/>
</dbReference>
<dbReference type="Pfam" id="PF00534">
    <property type="entry name" value="Glycos_transf_1"/>
    <property type="match status" value="1"/>
</dbReference>
<reference evidence="3 4" key="1">
    <citation type="submission" date="2020-11" db="EMBL/GenBank/DDBJ databases">
        <title>Fusibacter basophilias sp. nov.</title>
        <authorList>
            <person name="Qiu D."/>
        </authorList>
    </citation>
    <scope>NUCLEOTIDE SEQUENCE [LARGE SCALE GENOMIC DNA]</scope>
    <source>
        <strain evidence="3 4">Q10-2</strain>
    </source>
</reference>
<sequence length="406" mass="46894">MKILFITTEGFDTPGPNNQMAMTMINDFLEEGFEVHLVQSRRTKINPDIPELIKDKQGFSCDIINRKVIDKSRFINRYIDEMKYAFQSFKYWRKVKNVNVIFLQSCPTVVYQLMLLKVFSKKPIIYNIYDVFPGHAYDIGVMKSKVLYEILQLIQKISYKLSTVITVLSEDMKKKVGDQGVNLSKVRVIPAWYDDRAVKEINDDENRFIKKYKISTDKFVVQFAGTIGYVFNYKAILEAAEGLIDYKDVIFQIIGDGNVKEKFVEEAKRRNLNNIEFYPLQPIEIVPDVYSACSVCVIPLNKGVIGNGVPSKAPLLMACRRVIINVVEKDSEYFRMFKENNVGISVSNDDHKALTKAILDLYNNPEKLKKMADSAQKFGNEHYSSSKNTRKFIDLFYELIKETKNV</sequence>
<keyword evidence="4" id="KW-1185">Reference proteome</keyword>
<dbReference type="InterPro" id="IPR001296">
    <property type="entry name" value="Glyco_trans_1"/>
</dbReference>
<dbReference type="RefSeq" id="WP_194703386.1">
    <property type="nucleotide sequence ID" value="NZ_JADKNH010000013.1"/>
</dbReference>
<dbReference type="PANTHER" id="PTHR46401">
    <property type="entry name" value="GLYCOSYLTRANSFERASE WBBK-RELATED"/>
    <property type="match status" value="1"/>
</dbReference>
<organism evidence="3 4">
    <name type="scientific">Fusibacter ferrireducens</name>
    <dbReference type="NCBI Taxonomy" id="2785058"/>
    <lineage>
        <taxon>Bacteria</taxon>
        <taxon>Bacillati</taxon>
        <taxon>Bacillota</taxon>
        <taxon>Clostridia</taxon>
        <taxon>Eubacteriales</taxon>
        <taxon>Eubacteriales Family XII. Incertae Sedis</taxon>
        <taxon>Fusibacter</taxon>
    </lineage>
</organism>
<dbReference type="CDD" id="cd03794">
    <property type="entry name" value="GT4_WbuB-like"/>
    <property type="match status" value="1"/>
</dbReference>
<dbReference type="EMBL" id="JADKNH010000013">
    <property type="protein sequence ID" value="MBF4695143.1"/>
    <property type="molecule type" value="Genomic_DNA"/>
</dbReference>
<dbReference type="Gene3D" id="3.40.50.2000">
    <property type="entry name" value="Glycogen Phosphorylase B"/>
    <property type="match status" value="2"/>
</dbReference>
<dbReference type="PANTHER" id="PTHR46401:SF2">
    <property type="entry name" value="GLYCOSYLTRANSFERASE WBBK-RELATED"/>
    <property type="match status" value="1"/>
</dbReference>
<dbReference type="Proteomes" id="UP000614200">
    <property type="component" value="Unassembled WGS sequence"/>
</dbReference>
<evidence type="ECO:0000313" key="4">
    <source>
        <dbReference type="Proteomes" id="UP000614200"/>
    </source>
</evidence>
<protein>
    <submittedName>
        <fullName evidence="3">Glycosyltransferase family 4 protein</fullName>
    </submittedName>
</protein>